<evidence type="ECO:0000313" key="3">
    <source>
        <dbReference type="Proteomes" id="UP000264179"/>
    </source>
</evidence>
<dbReference type="GO" id="GO:0005737">
    <property type="term" value="C:cytoplasm"/>
    <property type="evidence" value="ECO:0007669"/>
    <property type="project" value="TreeGrafter"/>
</dbReference>
<feature type="non-terminal residue" evidence="2">
    <location>
        <position position="1"/>
    </location>
</feature>
<proteinExistence type="predicted"/>
<dbReference type="Gene3D" id="1.20.1050.10">
    <property type="match status" value="1"/>
</dbReference>
<dbReference type="InterPro" id="IPR004045">
    <property type="entry name" value="Glutathione_S-Trfase_N"/>
</dbReference>
<dbReference type="PROSITE" id="PS51354">
    <property type="entry name" value="GLUTAREDOXIN_2"/>
    <property type="match status" value="1"/>
</dbReference>
<accession>A0A3D5NAL5</accession>
<dbReference type="AlphaFoldDB" id="A0A3D5NAL5"/>
<evidence type="ECO:0000313" key="2">
    <source>
        <dbReference type="EMBL" id="HCW67994.1"/>
    </source>
</evidence>
<dbReference type="PROSITE" id="PS50404">
    <property type="entry name" value="GST_NTER"/>
    <property type="match status" value="1"/>
</dbReference>
<reference evidence="2 3" key="1">
    <citation type="journal article" date="2018" name="Nat. Biotechnol.">
        <title>A standardized bacterial taxonomy based on genome phylogeny substantially revises the tree of life.</title>
        <authorList>
            <person name="Parks D.H."/>
            <person name="Chuvochina M."/>
            <person name="Waite D.W."/>
            <person name="Rinke C."/>
            <person name="Skarshewski A."/>
            <person name="Chaumeil P.A."/>
            <person name="Hugenholtz P."/>
        </authorList>
    </citation>
    <scope>NUCLEOTIDE SEQUENCE [LARGE SCALE GENOMIC DNA]</scope>
    <source>
        <strain evidence="2">UBA9881</strain>
    </source>
</reference>
<gene>
    <name evidence="2" type="ORF">DHR80_12515</name>
</gene>
<feature type="domain" description="GST N-terminal" evidence="1">
    <location>
        <begin position="10"/>
        <end position="90"/>
    </location>
</feature>
<evidence type="ECO:0000259" key="1">
    <source>
        <dbReference type="PROSITE" id="PS50404"/>
    </source>
</evidence>
<dbReference type="RefSeq" id="WP_277277729.1">
    <property type="nucleotide sequence ID" value="NZ_DPOP01000097.1"/>
</dbReference>
<dbReference type="PANTHER" id="PTHR43968">
    <property type="match status" value="1"/>
</dbReference>
<dbReference type="InterPro" id="IPR050983">
    <property type="entry name" value="GST_Omega/HSP26"/>
</dbReference>
<name>A0A3D5NAL5_9PROT</name>
<dbReference type="Proteomes" id="UP000264179">
    <property type="component" value="Unassembled WGS sequence"/>
</dbReference>
<organism evidence="2 3">
    <name type="scientific">Thalassospira lucentensis</name>
    <dbReference type="NCBI Taxonomy" id="168935"/>
    <lineage>
        <taxon>Bacteria</taxon>
        <taxon>Pseudomonadati</taxon>
        <taxon>Pseudomonadota</taxon>
        <taxon>Alphaproteobacteria</taxon>
        <taxon>Rhodospirillales</taxon>
        <taxon>Thalassospiraceae</taxon>
        <taxon>Thalassospira</taxon>
    </lineage>
</organism>
<dbReference type="EMBL" id="DPOP01000097">
    <property type="protein sequence ID" value="HCW67994.1"/>
    <property type="molecule type" value="Genomic_DNA"/>
</dbReference>
<sequence length="224" mass="25132">NQGRSRQGALTMQLYYAPTSPFSRKVRVALRELGLEKQVREILIDPWTDDALRAHNPLAKVPTLILPDGMAVYESAVICDYLDQVARASGASDGIIPQDGIARLNALKWQGLADGMMAATGRLFADAQRPEDDRSDFVMERQAQAIQSSIDAILDGLASLRTEGAHLGTYSVLVGLYYIDFRWPDRRFDIPVRVRDWMAIMSEREAFTETVFHLPHDTDHKSID</sequence>
<dbReference type="Pfam" id="PF13409">
    <property type="entry name" value="GST_N_2"/>
    <property type="match status" value="1"/>
</dbReference>
<dbReference type="InterPro" id="IPR036249">
    <property type="entry name" value="Thioredoxin-like_sf"/>
</dbReference>
<dbReference type="Gene3D" id="3.40.30.10">
    <property type="entry name" value="Glutaredoxin"/>
    <property type="match status" value="1"/>
</dbReference>
<dbReference type="PANTHER" id="PTHR43968:SF6">
    <property type="entry name" value="GLUTATHIONE S-TRANSFERASE OMEGA"/>
    <property type="match status" value="1"/>
</dbReference>
<dbReference type="SUPFAM" id="SSF52833">
    <property type="entry name" value="Thioredoxin-like"/>
    <property type="match status" value="1"/>
</dbReference>
<comment type="caution">
    <text evidence="2">The sequence shown here is derived from an EMBL/GenBank/DDBJ whole genome shotgun (WGS) entry which is preliminary data.</text>
</comment>
<dbReference type="CDD" id="cd03049">
    <property type="entry name" value="GST_N_3"/>
    <property type="match status" value="1"/>
</dbReference>
<protein>
    <recommendedName>
        <fullName evidence="1">GST N-terminal domain-containing protein</fullName>
    </recommendedName>
</protein>